<dbReference type="EMBL" id="PGCI01000630">
    <property type="protein sequence ID" value="PLW23546.1"/>
    <property type="molecule type" value="Genomic_DNA"/>
</dbReference>
<evidence type="ECO:0000313" key="3">
    <source>
        <dbReference type="EMBL" id="PLW47166.1"/>
    </source>
</evidence>
<evidence type="ECO:0000313" key="4">
    <source>
        <dbReference type="Proteomes" id="UP000235392"/>
    </source>
</evidence>
<feature type="transmembrane region" description="Helical" evidence="1">
    <location>
        <begin position="91"/>
        <end position="109"/>
    </location>
</feature>
<comment type="caution">
    <text evidence="3">The sequence shown here is derived from an EMBL/GenBank/DDBJ whole genome shotgun (WGS) entry which is preliminary data.</text>
</comment>
<reference evidence="3 4" key="1">
    <citation type="submission" date="2017-11" db="EMBL/GenBank/DDBJ databases">
        <title>De novo assembly and phasing of dikaryotic genomes from two isolates of Puccinia coronata f. sp. avenae, the causal agent of oat crown rust.</title>
        <authorList>
            <person name="Miller M.E."/>
            <person name="Zhang Y."/>
            <person name="Omidvar V."/>
            <person name="Sperschneider J."/>
            <person name="Schwessinger B."/>
            <person name="Raley C."/>
            <person name="Palmer J.M."/>
            <person name="Garnica D."/>
            <person name="Upadhyaya N."/>
            <person name="Rathjen J."/>
            <person name="Taylor J.M."/>
            <person name="Park R.F."/>
            <person name="Dodds P.N."/>
            <person name="Hirsch C.D."/>
            <person name="Kianian S.F."/>
            <person name="Figueroa M."/>
        </authorList>
    </citation>
    <scope>NUCLEOTIDE SEQUENCE [LARGE SCALE GENOMIC DNA]</scope>
    <source>
        <strain evidence="3">12SD80</strain>
    </source>
</reference>
<dbReference type="AlphaFoldDB" id="A0A2N5VB76"/>
<dbReference type="Proteomes" id="UP000235392">
    <property type="component" value="Unassembled WGS sequence"/>
</dbReference>
<sequence length="267" mass="29021">MWIMGCCWTHAWPSELVAPNSSWSHGAAKVIDFNGEQMCMEIKVAHPEVLPDPNPSASFSPSLSYSTSFQNSPSPAIAQRNATQRKHQMKTLVVCLLFSAAAMVLGGTVPKGPTKPHTLRRQDFLDGTYEANARVMPEVCPSTSACSMTDAGWPSNGFSCPQKEDSYGVPDYSFLTAQDTAMVYGGGDPITAKEWPKSCPLPRKGSKMMRYSNGAWSAIYSITPTCNCPRGVEPKCTRANGLSKETCNIAVLRFCEMRSGSDLCTPK</sequence>
<proteinExistence type="predicted"/>
<gene>
    <name evidence="3" type="ORF">PCASD_02318</name>
    <name evidence="2" type="ORF">PCASD_09090</name>
</gene>
<keyword evidence="1" id="KW-0812">Transmembrane</keyword>
<evidence type="ECO:0000313" key="2">
    <source>
        <dbReference type="EMBL" id="PLW23546.1"/>
    </source>
</evidence>
<keyword evidence="1" id="KW-0472">Membrane</keyword>
<accession>A0A2N5VB76</accession>
<evidence type="ECO:0000256" key="1">
    <source>
        <dbReference type="SAM" id="Phobius"/>
    </source>
</evidence>
<name>A0A2N5VB76_9BASI</name>
<organism evidence="3 4">
    <name type="scientific">Puccinia coronata f. sp. avenae</name>
    <dbReference type="NCBI Taxonomy" id="200324"/>
    <lineage>
        <taxon>Eukaryota</taxon>
        <taxon>Fungi</taxon>
        <taxon>Dikarya</taxon>
        <taxon>Basidiomycota</taxon>
        <taxon>Pucciniomycotina</taxon>
        <taxon>Pucciniomycetes</taxon>
        <taxon>Pucciniales</taxon>
        <taxon>Pucciniaceae</taxon>
        <taxon>Puccinia</taxon>
    </lineage>
</organism>
<protein>
    <submittedName>
        <fullName evidence="3">Uncharacterized protein</fullName>
    </submittedName>
</protein>
<dbReference type="EMBL" id="PGCI01000033">
    <property type="protein sequence ID" value="PLW47166.1"/>
    <property type="molecule type" value="Genomic_DNA"/>
</dbReference>
<keyword evidence="1" id="KW-1133">Transmembrane helix</keyword>